<dbReference type="Proteomes" id="UP000185895">
    <property type="component" value="Unassembled WGS sequence"/>
</dbReference>
<keyword evidence="1" id="KW-0812">Transmembrane</keyword>
<feature type="transmembrane region" description="Helical" evidence="1">
    <location>
        <begin position="94"/>
        <end position="116"/>
    </location>
</feature>
<reference evidence="2 3" key="1">
    <citation type="submission" date="2016-09" db="EMBL/GenBank/DDBJ databases">
        <authorList>
            <person name="Capua I."/>
            <person name="De Benedictis P."/>
            <person name="Joannis T."/>
            <person name="Lombin L.H."/>
            <person name="Cattoli G."/>
        </authorList>
    </citation>
    <scope>NUCLEOTIDE SEQUENCE [LARGE SCALE GENOMIC DNA]</scope>
    <source>
        <strain evidence="2 3">ANC 4671</strain>
    </source>
</reference>
<dbReference type="STRING" id="1262585.BJI46_07340"/>
<dbReference type="EMBL" id="MKKK01000002">
    <property type="protein sequence ID" value="OEY97876.1"/>
    <property type="molecule type" value="Genomic_DNA"/>
</dbReference>
<evidence type="ECO:0000313" key="3">
    <source>
        <dbReference type="Proteomes" id="UP000185895"/>
    </source>
</evidence>
<gene>
    <name evidence="2" type="ORF">BJI46_07340</name>
</gene>
<name>A0A1E7RF02_9GAMM</name>
<dbReference type="AlphaFoldDB" id="A0A1E7RF02"/>
<keyword evidence="3" id="KW-1185">Reference proteome</keyword>
<evidence type="ECO:0000313" key="2">
    <source>
        <dbReference type="EMBL" id="OEY97876.1"/>
    </source>
</evidence>
<comment type="caution">
    <text evidence="2">The sequence shown here is derived from an EMBL/GenBank/DDBJ whole genome shotgun (WGS) entry which is preliminary data.</text>
</comment>
<dbReference type="OrthoDB" id="6657720at2"/>
<sequence length="130" mass="14073">MLDLIASWWNSFLSLFDAIPENAIAITVYVGGTIIALWAWYNIARRLPSPIGGITWIILFALLATPTVSEGSNAGLAPAFIGLIFGILTKENTLIIANLAAILFVAGIGFLIGFLWSKYQTTKQNKVMNG</sequence>
<keyword evidence="1" id="KW-0472">Membrane</keyword>
<feature type="transmembrane region" description="Helical" evidence="1">
    <location>
        <begin position="23"/>
        <end position="43"/>
    </location>
</feature>
<evidence type="ECO:0000256" key="1">
    <source>
        <dbReference type="SAM" id="Phobius"/>
    </source>
</evidence>
<feature type="transmembrane region" description="Helical" evidence="1">
    <location>
        <begin position="55"/>
        <end position="88"/>
    </location>
</feature>
<accession>A0A1E7RF02</accession>
<organism evidence="2 3">
    <name type="scientific">Acinetobacter qingfengensis</name>
    <dbReference type="NCBI Taxonomy" id="1262585"/>
    <lineage>
        <taxon>Bacteria</taxon>
        <taxon>Pseudomonadati</taxon>
        <taxon>Pseudomonadota</taxon>
        <taxon>Gammaproteobacteria</taxon>
        <taxon>Moraxellales</taxon>
        <taxon>Moraxellaceae</taxon>
        <taxon>Acinetobacter</taxon>
    </lineage>
</organism>
<proteinExistence type="predicted"/>
<protein>
    <submittedName>
        <fullName evidence="2">Uncharacterized protein</fullName>
    </submittedName>
</protein>
<keyword evidence="1" id="KW-1133">Transmembrane helix</keyword>